<sequence length="50" mass="5382">MHGISTGQVACGIGDDLCWDGLQVYPLQVAVATNLVKSCKGEILMYHSKM</sequence>
<reference evidence="1" key="1">
    <citation type="submission" date="2014-11" db="EMBL/GenBank/DDBJ databases">
        <authorList>
            <person name="Amaro Gonzalez C."/>
        </authorList>
    </citation>
    <scope>NUCLEOTIDE SEQUENCE</scope>
</reference>
<reference evidence="1" key="2">
    <citation type="journal article" date="2015" name="Fish Shellfish Immunol.">
        <title>Early steps in the European eel (Anguilla anguilla)-Vibrio vulnificus interaction in the gills: Role of the RtxA13 toxin.</title>
        <authorList>
            <person name="Callol A."/>
            <person name="Pajuelo D."/>
            <person name="Ebbesson L."/>
            <person name="Teles M."/>
            <person name="MacKenzie S."/>
            <person name="Amaro C."/>
        </authorList>
    </citation>
    <scope>NUCLEOTIDE SEQUENCE</scope>
</reference>
<organism evidence="1">
    <name type="scientific">Anguilla anguilla</name>
    <name type="common">European freshwater eel</name>
    <name type="synonym">Muraena anguilla</name>
    <dbReference type="NCBI Taxonomy" id="7936"/>
    <lineage>
        <taxon>Eukaryota</taxon>
        <taxon>Metazoa</taxon>
        <taxon>Chordata</taxon>
        <taxon>Craniata</taxon>
        <taxon>Vertebrata</taxon>
        <taxon>Euteleostomi</taxon>
        <taxon>Actinopterygii</taxon>
        <taxon>Neopterygii</taxon>
        <taxon>Teleostei</taxon>
        <taxon>Anguilliformes</taxon>
        <taxon>Anguillidae</taxon>
        <taxon>Anguilla</taxon>
    </lineage>
</organism>
<name>A0A0E9QUZ2_ANGAN</name>
<protein>
    <submittedName>
        <fullName evidence="1">Uncharacterized protein</fullName>
    </submittedName>
</protein>
<evidence type="ECO:0000313" key="1">
    <source>
        <dbReference type="EMBL" id="JAH20756.1"/>
    </source>
</evidence>
<proteinExistence type="predicted"/>
<accession>A0A0E9QUZ2</accession>
<dbReference type="EMBL" id="GBXM01087821">
    <property type="protein sequence ID" value="JAH20756.1"/>
    <property type="molecule type" value="Transcribed_RNA"/>
</dbReference>
<dbReference type="AlphaFoldDB" id="A0A0E9QUZ2"/>